<name>E1YHD7_9BACT</name>
<protein>
    <submittedName>
        <fullName evidence="1">Uncharacterized protein</fullName>
    </submittedName>
</protein>
<proteinExistence type="predicted"/>
<accession>E1YHD7</accession>
<sequence length="38" mass="4469">MVILNVFQAPRNLLFFYLGKKPVKFIINQKSLFQNISV</sequence>
<dbReference type="EMBL" id="FR695874">
    <property type="protein sequence ID" value="CBX30056.1"/>
    <property type="molecule type" value="Genomic_DNA"/>
</dbReference>
<gene>
    <name evidence="1" type="ORF">N47_D28650</name>
</gene>
<organism evidence="1">
    <name type="scientific">uncultured Desulfobacterium sp</name>
    <dbReference type="NCBI Taxonomy" id="201089"/>
    <lineage>
        <taxon>Bacteria</taxon>
        <taxon>Pseudomonadati</taxon>
        <taxon>Thermodesulfobacteriota</taxon>
        <taxon>Desulfobacteria</taxon>
        <taxon>Desulfobacterales</taxon>
        <taxon>Desulfobacteriaceae</taxon>
        <taxon>Desulfobacterium</taxon>
        <taxon>environmental samples</taxon>
    </lineage>
</organism>
<evidence type="ECO:0000313" key="1">
    <source>
        <dbReference type="EMBL" id="CBX30056.1"/>
    </source>
</evidence>
<reference evidence="1" key="1">
    <citation type="journal article" date="2011" name="Environ. Microbiol.">
        <title>Genomic insights into the metabolic potential of the polycyclic aromatic hydrocarbon degrading sulfate-reducing Deltaproteobacterium N47.</title>
        <authorList>
            <person name="Bergmann F."/>
            <person name="Selesi D."/>
            <person name="Weinmaier T."/>
            <person name="Tischler P."/>
            <person name="Rattei T."/>
            <person name="Meckenstock R.U."/>
        </authorList>
    </citation>
    <scope>NUCLEOTIDE SEQUENCE</scope>
</reference>
<dbReference type="AlphaFoldDB" id="E1YHD7"/>